<reference evidence="2 4" key="1">
    <citation type="submission" date="2015-02" db="EMBL/GenBank/DDBJ databases">
        <title>Two Pseudomonas sp. nov. isolated from raw milk.</title>
        <authorList>
            <person name="Wenning M."/>
            <person name="von Neubeck M."/>
            <person name="Huptas C."/>
            <person name="Scherer S."/>
        </authorList>
    </citation>
    <scope>NUCLEOTIDE SEQUENCE [LARGE SCALE GENOMIC DNA]</scope>
    <source>
        <strain evidence="2 4">DSM 14937</strain>
    </source>
</reference>
<dbReference type="AlphaFoldDB" id="A0A0R2ZIE0"/>
<gene>
    <name evidence="3" type="ORF">SAMN04490205_4647</name>
    <name evidence="2" type="ORF">TU79_10635</name>
</gene>
<dbReference type="EMBL" id="LT629760">
    <property type="protein sequence ID" value="SDT07040.1"/>
    <property type="molecule type" value="Genomic_DNA"/>
</dbReference>
<evidence type="ECO:0000313" key="5">
    <source>
        <dbReference type="Proteomes" id="UP000183126"/>
    </source>
</evidence>
<evidence type="ECO:0000313" key="2">
    <source>
        <dbReference type="EMBL" id="KRP60297.1"/>
    </source>
</evidence>
<feature type="transmembrane region" description="Helical" evidence="1">
    <location>
        <begin position="6"/>
        <end position="25"/>
    </location>
</feature>
<feature type="transmembrane region" description="Helical" evidence="1">
    <location>
        <begin position="60"/>
        <end position="79"/>
    </location>
</feature>
<sequence length="80" mass="8913">MYTAGIILSFKIALFITTISIFLELRKTAKSFRKLGLSEYAIKRFYRENIASSCTSTAQITLVLGSVFSVLTAALIWIAE</sequence>
<keyword evidence="1" id="KW-0472">Membrane</keyword>
<name>A0A0R2ZIE0_9PSED</name>
<dbReference type="Proteomes" id="UP000183126">
    <property type="component" value="Chromosome I"/>
</dbReference>
<keyword evidence="1" id="KW-1133">Transmembrane helix</keyword>
<evidence type="ECO:0000313" key="3">
    <source>
        <dbReference type="EMBL" id="SDT07040.1"/>
    </source>
</evidence>
<protein>
    <submittedName>
        <fullName evidence="2">Uncharacterized protein</fullName>
    </submittedName>
</protein>
<keyword evidence="1" id="KW-0812">Transmembrane</keyword>
<dbReference type="EMBL" id="JYLK01000006">
    <property type="protein sequence ID" value="KRP60297.1"/>
    <property type="molecule type" value="Genomic_DNA"/>
</dbReference>
<reference evidence="3 5" key="2">
    <citation type="submission" date="2016-10" db="EMBL/GenBank/DDBJ databases">
        <authorList>
            <person name="Varghese N."/>
            <person name="Submissions S."/>
        </authorList>
    </citation>
    <scope>NUCLEOTIDE SEQUENCE [LARGE SCALE GENOMIC DNA]</scope>
    <source>
        <strain evidence="3 5">BS3111</strain>
    </source>
</reference>
<organism evidence="2 4">
    <name type="scientific">Pseudomonas trivialis</name>
    <dbReference type="NCBI Taxonomy" id="200450"/>
    <lineage>
        <taxon>Bacteria</taxon>
        <taxon>Pseudomonadati</taxon>
        <taxon>Pseudomonadota</taxon>
        <taxon>Gammaproteobacteria</taxon>
        <taxon>Pseudomonadales</taxon>
        <taxon>Pseudomonadaceae</taxon>
        <taxon>Pseudomonas</taxon>
    </lineage>
</organism>
<dbReference type="PATRIC" id="fig|200450.4.peg.4162"/>
<proteinExistence type="predicted"/>
<dbReference type="Proteomes" id="UP000052019">
    <property type="component" value="Unassembled WGS sequence"/>
</dbReference>
<evidence type="ECO:0000313" key="4">
    <source>
        <dbReference type="Proteomes" id="UP000052019"/>
    </source>
</evidence>
<accession>A0A0R2ZIE0</accession>
<evidence type="ECO:0000256" key="1">
    <source>
        <dbReference type="SAM" id="Phobius"/>
    </source>
</evidence>
<keyword evidence="5" id="KW-1185">Reference proteome</keyword>